<dbReference type="AlphaFoldDB" id="A0A4W3H090"/>
<feature type="compositionally biased region" description="Polar residues" evidence="1">
    <location>
        <begin position="7"/>
        <end position="16"/>
    </location>
</feature>
<reference evidence="2" key="4">
    <citation type="submission" date="2025-08" db="UniProtKB">
        <authorList>
            <consortium name="Ensembl"/>
        </authorList>
    </citation>
    <scope>IDENTIFICATION</scope>
</reference>
<evidence type="ECO:0000313" key="3">
    <source>
        <dbReference type="Proteomes" id="UP000314986"/>
    </source>
</evidence>
<protein>
    <submittedName>
        <fullName evidence="2">Uncharacterized protein</fullName>
    </submittedName>
</protein>
<feature type="region of interest" description="Disordered" evidence="1">
    <location>
        <begin position="120"/>
        <end position="143"/>
    </location>
</feature>
<evidence type="ECO:0000256" key="1">
    <source>
        <dbReference type="SAM" id="MobiDB-lite"/>
    </source>
</evidence>
<feature type="compositionally biased region" description="Basic and acidic residues" evidence="1">
    <location>
        <begin position="62"/>
        <end position="76"/>
    </location>
</feature>
<keyword evidence="3" id="KW-1185">Reference proteome</keyword>
<evidence type="ECO:0000313" key="2">
    <source>
        <dbReference type="Ensembl" id="ENSCMIP00000003534.1"/>
    </source>
</evidence>
<dbReference type="Proteomes" id="UP000314986">
    <property type="component" value="Unassembled WGS sequence"/>
</dbReference>
<reference evidence="3" key="3">
    <citation type="journal article" date="2014" name="Nature">
        <title>Elephant shark genome provides unique insights into gnathostome evolution.</title>
        <authorList>
            <consortium name="International Elephant Shark Genome Sequencing Consortium"/>
            <person name="Venkatesh B."/>
            <person name="Lee A.P."/>
            <person name="Ravi V."/>
            <person name="Maurya A.K."/>
            <person name="Lian M.M."/>
            <person name="Swann J.B."/>
            <person name="Ohta Y."/>
            <person name="Flajnik M.F."/>
            <person name="Sutoh Y."/>
            <person name="Kasahara M."/>
            <person name="Hoon S."/>
            <person name="Gangu V."/>
            <person name="Roy S.W."/>
            <person name="Irimia M."/>
            <person name="Korzh V."/>
            <person name="Kondrychyn I."/>
            <person name="Lim Z.W."/>
            <person name="Tay B.H."/>
            <person name="Tohari S."/>
            <person name="Kong K.W."/>
            <person name="Ho S."/>
            <person name="Lorente-Galdos B."/>
            <person name="Quilez J."/>
            <person name="Marques-Bonet T."/>
            <person name="Raney B.J."/>
            <person name="Ingham P.W."/>
            <person name="Tay A."/>
            <person name="Hillier L.W."/>
            <person name="Minx P."/>
            <person name="Boehm T."/>
            <person name="Wilson R.K."/>
            <person name="Brenner S."/>
            <person name="Warren W.C."/>
        </authorList>
    </citation>
    <scope>NUCLEOTIDE SEQUENCE [LARGE SCALE GENOMIC DNA]</scope>
</reference>
<dbReference type="InParanoid" id="A0A4W3H090"/>
<dbReference type="GeneTree" id="ENSGT01030000235135"/>
<reference evidence="3" key="2">
    <citation type="journal article" date="2007" name="PLoS Biol.">
        <title>Survey sequencing and comparative analysis of the elephant shark (Callorhinchus milii) genome.</title>
        <authorList>
            <person name="Venkatesh B."/>
            <person name="Kirkness E.F."/>
            <person name="Loh Y.H."/>
            <person name="Halpern A.L."/>
            <person name="Lee A.P."/>
            <person name="Johnson J."/>
            <person name="Dandona N."/>
            <person name="Viswanathan L.D."/>
            <person name="Tay A."/>
            <person name="Venter J.C."/>
            <person name="Strausberg R.L."/>
            <person name="Brenner S."/>
        </authorList>
    </citation>
    <scope>NUCLEOTIDE SEQUENCE [LARGE SCALE GENOMIC DNA]</scope>
</reference>
<sequence>MNRESDLSTIISNLHQSRQHGMPESQGRTEIKNNGIDLLPGQADDILGKRRVCSPNSNSECPEVKKQRSQSPKEKSYTPALEDQIIQMTPEEHYRRMMSALNEHGTYDEQQQRLYQLANSMGVPSHGGKPPTTTTTTTNLTRT</sequence>
<proteinExistence type="predicted"/>
<accession>A0A4W3H090</accession>
<organism evidence="2 3">
    <name type="scientific">Callorhinchus milii</name>
    <name type="common">Ghost shark</name>
    <dbReference type="NCBI Taxonomy" id="7868"/>
    <lineage>
        <taxon>Eukaryota</taxon>
        <taxon>Metazoa</taxon>
        <taxon>Chordata</taxon>
        <taxon>Craniata</taxon>
        <taxon>Vertebrata</taxon>
        <taxon>Chondrichthyes</taxon>
        <taxon>Holocephali</taxon>
        <taxon>Chimaeriformes</taxon>
        <taxon>Callorhinchidae</taxon>
        <taxon>Callorhinchus</taxon>
    </lineage>
</organism>
<dbReference type="Ensembl" id="ENSCMIT00000003673.1">
    <property type="protein sequence ID" value="ENSCMIP00000003534.1"/>
    <property type="gene ID" value="ENSCMIG00000002138.1"/>
</dbReference>
<reference evidence="3" key="1">
    <citation type="journal article" date="2006" name="Science">
        <title>Ancient noncoding elements conserved in the human genome.</title>
        <authorList>
            <person name="Venkatesh B."/>
            <person name="Kirkness E.F."/>
            <person name="Loh Y.H."/>
            <person name="Halpern A.L."/>
            <person name="Lee A.P."/>
            <person name="Johnson J."/>
            <person name="Dandona N."/>
            <person name="Viswanathan L.D."/>
            <person name="Tay A."/>
            <person name="Venter J.C."/>
            <person name="Strausberg R.L."/>
            <person name="Brenner S."/>
        </authorList>
    </citation>
    <scope>NUCLEOTIDE SEQUENCE [LARGE SCALE GENOMIC DNA]</scope>
</reference>
<feature type="region of interest" description="Disordered" evidence="1">
    <location>
        <begin position="1"/>
        <end position="79"/>
    </location>
</feature>
<reference evidence="2" key="5">
    <citation type="submission" date="2025-09" db="UniProtKB">
        <authorList>
            <consortium name="Ensembl"/>
        </authorList>
    </citation>
    <scope>IDENTIFICATION</scope>
</reference>
<name>A0A4W3H090_CALMI</name>
<feature type="compositionally biased region" description="Low complexity" evidence="1">
    <location>
        <begin position="132"/>
        <end position="143"/>
    </location>
</feature>